<protein>
    <recommendedName>
        <fullName evidence="9">Leucine-rich repeat-containing N-terminal plant-type domain-containing protein</fullName>
    </recommendedName>
</protein>
<name>A0AAV5BYI6_ELECO</name>
<keyword evidence="7" id="KW-0472">Membrane</keyword>
<evidence type="ECO:0000313" key="10">
    <source>
        <dbReference type="EMBL" id="GJM90597.1"/>
    </source>
</evidence>
<keyword evidence="11" id="KW-1185">Reference proteome</keyword>
<dbReference type="Gene3D" id="3.80.10.10">
    <property type="entry name" value="Ribonuclease Inhibitor"/>
    <property type="match status" value="1"/>
</dbReference>
<organism evidence="10 11">
    <name type="scientific">Eleusine coracana subsp. coracana</name>
    <dbReference type="NCBI Taxonomy" id="191504"/>
    <lineage>
        <taxon>Eukaryota</taxon>
        <taxon>Viridiplantae</taxon>
        <taxon>Streptophyta</taxon>
        <taxon>Embryophyta</taxon>
        <taxon>Tracheophyta</taxon>
        <taxon>Spermatophyta</taxon>
        <taxon>Magnoliopsida</taxon>
        <taxon>Liliopsida</taxon>
        <taxon>Poales</taxon>
        <taxon>Poaceae</taxon>
        <taxon>PACMAD clade</taxon>
        <taxon>Chloridoideae</taxon>
        <taxon>Cynodonteae</taxon>
        <taxon>Eleusininae</taxon>
        <taxon>Eleusine</taxon>
    </lineage>
</organism>
<accession>A0AAV5BYI6</accession>
<evidence type="ECO:0000256" key="1">
    <source>
        <dbReference type="ARBA" id="ARBA00004167"/>
    </source>
</evidence>
<keyword evidence="6" id="KW-1133">Transmembrane helix</keyword>
<feature type="compositionally biased region" description="Basic and acidic residues" evidence="8">
    <location>
        <begin position="1"/>
        <end position="10"/>
    </location>
</feature>
<dbReference type="SUPFAM" id="SSF52058">
    <property type="entry name" value="L domain-like"/>
    <property type="match status" value="1"/>
</dbReference>
<evidence type="ECO:0000256" key="4">
    <source>
        <dbReference type="ARBA" id="ARBA00022729"/>
    </source>
</evidence>
<feature type="region of interest" description="Disordered" evidence="8">
    <location>
        <begin position="93"/>
        <end position="120"/>
    </location>
</feature>
<evidence type="ECO:0000259" key="9">
    <source>
        <dbReference type="Pfam" id="PF08263"/>
    </source>
</evidence>
<keyword evidence="4" id="KW-0732">Signal</keyword>
<keyword evidence="3" id="KW-0812">Transmembrane</keyword>
<evidence type="ECO:0000313" key="11">
    <source>
        <dbReference type="Proteomes" id="UP001054889"/>
    </source>
</evidence>
<feature type="region of interest" description="Disordered" evidence="8">
    <location>
        <begin position="43"/>
        <end position="63"/>
    </location>
</feature>
<keyword evidence="2" id="KW-0433">Leucine-rich repeat</keyword>
<comment type="caution">
    <text evidence="10">The sequence shown here is derived from an EMBL/GenBank/DDBJ whole genome shotgun (WGS) entry which is preliminary data.</text>
</comment>
<evidence type="ECO:0000256" key="7">
    <source>
        <dbReference type="ARBA" id="ARBA00023136"/>
    </source>
</evidence>
<dbReference type="InterPro" id="IPR053211">
    <property type="entry name" value="DNA_repair-toleration"/>
</dbReference>
<proteinExistence type="predicted"/>
<feature type="region of interest" description="Disordered" evidence="8">
    <location>
        <begin position="1"/>
        <end position="27"/>
    </location>
</feature>
<sequence length="289" mass="30825">MARPKRELDVARATTPWGAAHRGAPRSGVQIEAARSNHVGARLPTSSDERQFGHDSTSSEGRVLPGAGARFWAESREGEVVTVDGDFTVGGRERHEGARRREAAPWPTAREGGSDGVGPRIICKENNSTNRKRQSSTSSPAMVGGNAFVFVLPLLALVASTRSALISSAGIATDNASDYLALLSFKSHISTDTSQALESWGNRSIPMCQWRGVTCGRRGRRHGRVTAVDLENLGLAGVMPSSVANLTFLGRLHLPKNNFSGAVPSELGHLLYLKLLDLSVNSLDGVIPP</sequence>
<feature type="compositionally biased region" description="Basic and acidic residues" evidence="8">
    <location>
        <begin position="93"/>
        <end position="103"/>
    </location>
</feature>
<evidence type="ECO:0000256" key="5">
    <source>
        <dbReference type="ARBA" id="ARBA00022737"/>
    </source>
</evidence>
<dbReference type="FunFam" id="3.80.10.10:FF:000129">
    <property type="entry name" value="Leucine-rich repeat receptor-like kinase"/>
    <property type="match status" value="1"/>
</dbReference>
<dbReference type="InterPro" id="IPR013210">
    <property type="entry name" value="LRR_N_plant-typ"/>
</dbReference>
<dbReference type="PANTHER" id="PTHR48060:SF21">
    <property type="entry name" value="L DOMAIN-LIKE PROTEIN"/>
    <property type="match status" value="1"/>
</dbReference>
<reference evidence="10" key="2">
    <citation type="submission" date="2021-12" db="EMBL/GenBank/DDBJ databases">
        <title>Resequencing data analysis of finger millet.</title>
        <authorList>
            <person name="Hatakeyama M."/>
            <person name="Aluri S."/>
            <person name="Balachadran M.T."/>
            <person name="Sivarajan S.R."/>
            <person name="Poveda L."/>
            <person name="Shimizu-Inatsugi R."/>
            <person name="Schlapbach R."/>
            <person name="Sreeman S.M."/>
            <person name="Shimizu K.K."/>
        </authorList>
    </citation>
    <scope>NUCLEOTIDE SEQUENCE</scope>
</reference>
<evidence type="ECO:0000256" key="2">
    <source>
        <dbReference type="ARBA" id="ARBA00022614"/>
    </source>
</evidence>
<dbReference type="EMBL" id="BQKI01000003">
    <property type="protein sequence ID" value="GJM90597.1"/>
    <property type="molecule type" value="Genomic_DNA"/>
</dbReference>
<evidence type="ECO:0000256" key="8">
    <source>
        <dbReference type="SAM" id="MobiDB-lite"/>
    </source>
</evidence>
<reference evidence="10" key="1">
    <citation type="journal article" date="2018" name="DNA Res.">
        <title>Multiple hybrid de novo genome assembly of finger millet, an orphan allotetraploid crop.</title>
        <authorList>
            <person name="Hatakeyama M."/>
            <person name="Aluri S."/>
            <person name="Balachadran M.T."/>
            <person name="Sivarajan S.R."/>
            <person name="Patrignani A."/>
            <person name="Gruter S."/>
            <person name="Poveda L."/>
            <person name="Shimizu-Inatsugi R."/>
            <person name="Baeten J."/>
            <person name="Francoijs K.J."/>
            <person name="Nataraja K.N."/>
            <person name="Reddy Y.A.N."/>
            <person name="Phadnis S."/>
            <person name="Ravikumar R.L."/>
            <person name="Schlapbach R."/>
            <person name="Sreeman S.M."/>
            <person name="Shimizu K.K."/>
        </authorList>
    </citation>
    <scope>NUCLEOTIDE SEQUENCE</scope>
</reference>
<dbReference type="GO" id="GO:0016020">
    <property type="term" value="C:membrane"/>
    <property type="evidence" value="ECO:0007669"/>
    <property type="project" value="UniProtKB-SubCell"/>
</dbReference>
<comment type="subcellular location">
    <subcellularLocation>
        <location evidence="1">Membrane</location>
        <topology evidence="1">Single-pass membrane protein</topology>
    </subcellularLocation>
</comment>
<dbReference type="InterPro" id="IPR032675">
    <property type="entry name" value="LRR_dom_sf"/>
</dbReference>
<dbReference type="Pfam" id="PF08263">
    <property type="entry name" value="LRRNT_2"/>
    <property type="match status" value="1"/>
</dbReference>
<feature type="domain" description="Leucine-rich repeat-containing N-terminal plant-type" evidence="9">
    <location>
        <begin position="176"/>
        <end position="215"/>
    </location>
</feature>
<gene>
    <name evidence="10" type="primary">ga06896</name>
    <name evidence="10" type="ORF">PR202_ga06896</name>
</gene>
<dbReference type="Proteomes" id="UP001054889">
    <property type="component" value="Unassembled WGS sequence"/>
</dbReference>
<evidence type="ECO:0000256" key="6">
    <source>
        <dbReference type="ARBA" id="ARBA00022989"/>
    </source>
</evidence>
<keyword evidence="5" id="KW-0677">Repeat</keyword>
<evidence type="ECO:0000256" key="3">
    <source>
        <dbReference type="ARBA" id="ARBA00022692"/>
    </source>
</evidence>
<dbReference type="PANTHER" id="PTHR48060">
    <property type="entry name" value="DNA DAMAGE-REPAIR/TOLERATION PROTEIN DRT100"/>
    <property type="match status" value="1"/>
</dbReference>
<dbReference type="AlphaFoldDB" id="A0AAV5BYI6"/>